<reference evidence="2" key="1">
    <citation type="submission" date="2021-06" db="EMBL/GenBank/DDBJ databases">
        <authorList>
            <person name="Kallberg Y."/>
            <person name="Tangrot J."/>
            <person name="Rosling A."/>
        </authorList>
    </citation>
    <scope>NUCLEOTIDE SEQUENCE</scope>
    <source>
        <strain evidence="2">MA453B</strain>
    </source>
</reference>
<feature type="compositionally biased region" description="Polar residues" evidence="1">
    <location>
        <begin position="38"/>
        <end position="48"/>
    </location>
</feature>
<feature type="non-terminal residue" evidence="2">
    <location>
        <position position="1"/>
    </location>
</feature>
<evidence type="ECO:0000313" key="3">
    <source>
        <dbReference type="Proteomes" id="UP000789405"/>
    </source>
</evidence>
<evidence type="ECO:0000256" key="1">
    <source>
        <dbReference type="SAM" id="MobiDB-lite"/>
    </source>
</evidence>
<evidence type="ECO:0000313" key="2">
    <source>
        <dbReference type="EMBL" id="CAG8816833.1"/>
    </source>
</evidence>
<dbReference type="Proteomes" id="UP000789405">
    <property type="component" value="Unassembled WGS sequence"/>
</dbReference>
<organism evidence="2 3">
    <name type="scientific">Dentiscutata erythropus</name>
    <dbReference type="NCBI Taxonomy" id="1348616"/>
    <lineage>
        <taxon>Eukaryota</taxon>
        <taxon>Fungi</taxon>
        <taxon>Fungi incertae sedis</taxon>
        <taxon>Mucoromycota</taxon>
        <taxon>Glomeromycotina</taxon>
        <taxon>Glomeromycetes</taxon>
        <taxon>Diversisporales</taxon>
        <taxon>Gigasporaceae</taxon>
        <taxon>Dentiscutata</taxon>
    </lineage>
</organism>
<accession>A0A9N9PFS2</accession>
<comment type="caution">
    <text evidence="2">The sequence shown here is derived from an EMBL/GenBank/DDBJ whole genome shotgun (WGS) entry which is preliminary data.</text>
</comment>
<gene>
    <name evidence="2" type="ORF">DERYTH_LOCUS26341</name>
</gene>
<dbReference type="EMBL" id="CAJVPY010054432">
    <property type="protein sequence ID" value="CAG8816833.1"/>
    <property type="molecule type" value="Genomic_DNA"/>
</dbReference>
<feature type="compositionally biased region" description="Basic and acidic residues" evidence="1">
    <location>
        <begin position="24"/>
        <end position="36"/>
    </location>
</feature>
<protein>
    <submittedName>
        <fullName evidence="2">25623_t:CDS:1</fullName>
    </submittedName>
</protein>
<dbReference type="AlphaFoldDB" id="A0A9N9PFS2"/>
<keyword evidence="3" id="KW-1185">Reference proteome</keyword>
<dbReference type="OrthoDB" id="2130750at2759"/>
<sequence length="48" mass="5469">INENYVNHENINKYEPGATTPKNDTPKYLETPRHETANAPNPFSLQEA</sequence>
<proteinExistence type="predicted"/>
<name>A0A9N9PFS2_9GLOM</name>
<feature type="region of interest" description="Disordered" evidence="1">
    <location>
        <begin position="1"/>
        <end position="48"/>
    </location>
</feature>